<dbReference type="InterPro" id="IPR036874">
    <property type="entry name" value="Carbonic_anhydrase_sf"/>
</dbReference>
<feature type="binding site" evidence="2">
    <location>
        <position position="142"/>
    </location>
    <ligand>
        <name>Zn(2+)</name>
        <dbReference type="ChEBI" id="CHEBI:29105"/>
    </ligand>
</feature>
<evidence type="ECO:0000313" key="4">
    <source>
        <dbReference type="EMBL" id="PLW81362.1"/>
    </source>
</evidence>
<gene>
    <name evidence="4" type="ORF">CWI75_16140</name>
</gene>
<dbReference type="Pfam" id="PF00484">
    <property type="entry name" value="Pro_CA"/>
    <property type="match status" value="1"/>
</dbReference>
<sequence>MNRLSRTLTAALLLTFATAAPMLATAETAAVQTLQSQAVLTPDSALAMLREGNERFLTDTMIERDFSAQVDATASGQYPHSIVLSCIDSRVPPELVFDQGLGDIFAPRIAGNFVDEEILGSMEFAAAVAGSMAIVVLGHTECGAVKGACDDVKLGNLTQTLAHIRPAVEAVEGFEGERHSKNRAFVSAVAHENVRQTVDNILQQSAVLNELVQDGKLKVVGAMYDVSTGKVTFLEG</sequence>
<comment type="cofactor">
    <cofactor evidence="2">
        <name>Zn(2+)</name>
        <dbReference type="ChEBI" id="CHEBI:29105"/>
    </cofactor>
    <text evidence="2">Binds 1 zinc ion per subunit.</text>
</comment>
<feature type="chain" id="PRO_5014950594" evidence="3">
    <location>
        <begin position="20"/>
        <end position="236"/>
    </location>
</feature>
<dbReference type="SUPFAM" id="SSF53056">
    <property type="entry name" value="beta-carbonic anhydrase, cab"/>
    <property type="match status" value="1"/>
</dbReference>
<evidence type="ECO:0000256" key="3">
    <source>
        <dbReference type="SAM" id="SignalP"/>
    </source>
</evidence>
<comment type="caution">
    <text evidence="4">The sequence shown here is derived from an EMBL/GenBank/DDBJ whole genome shotgun (WGS) entry which is preliminary data.</text>
</comment>
<accession>A0A2N5XZ09</accession>
<keyword evidence="2" id="KW-0479">Metal-binding</keyword>
<comment type="similarity">
    <text evidence="1">Belongs to the beta-class carbonic anhydrase family.</text>
</comment>
<keyword evidence="5" id="KW-1185">Reference proteome</keyword>
<dbReference type="PANTHER" id="PTHR11002:SF79">
    <property type="entry name" value="CARBONIC ANHYDRASE 2"/>
    <property type="match status" value="1"/>
</dbReference>
<feature type="binding site" evidence="2">
    <location>
        <position position="86"/>
    </location>
    <ligand>
        <name>Zn(2+)</name>
        <dbReference type="ChEBI" id="CHEBI:29105"/>
    </ligand>
</feature>
<proteinExistence type="inferred from homology"/>
<evidence type="ECO:0000313" key="5">
    <source>
        <dbReference type="Proteomes" id="UP000234845"/>
    </source>
</evidence>
<dbReference type="GO" id="GO:0008270">
    <property type="term" value="F:zinc ion binding"/>
    <property type="evidence" value="ECO:0007669"/>
    <property type="project" value="InterPro"/>
</dbReference>
<keyword evidence="3" id="KW-0732">Signal</keyword>
<evidence type="ECO:0000256" key="1">
    <source>
        <dbReference type="ARBA" id="ARBA00006217"/>
    </source>
</evidence>
<dbReference type="EMBL" id="PKLZ01000014">
    <property type="protein sequence ID" value="PLW81362.1"/>
    <property type="molecule type" value="Genomic_DNA"/>
</dbReference>
<dbReference type="Gene3D" id="3.40.1050.10">
    <property type="entry name" value="Carbonic anhydrase"/>
    <property type="match status" value="1"/>
</dbReference>
<dbReference type="AlphaFoldDB" id="A0A2N5XZ09"/>
<dbReference type="PANTHER" id="PTHR11002">
    <property type="entry name" value="CARBONIC ANHYDRASE"/>
    <property type="match status" value="1"/>
</dbReference>
<dbReference type="RefSeq" id="WP_101522563.1">
    <property type="nucleotide sequence ID" value="NZ_PKLZ01000014.1"/>
</dbReference>
<dbReference type="InterPro" id="IPR001765">
    <property type="entry name" value="Carbonic_anhydrase"/>
</dbReference>
<keyword evidence="2" id="KW-0862">Zinc</keyword>
<organism evidence="4 5">
    <name type="scientific">Kineobactrum sediminis</name>
    <dbReference type="NCBI Taxonomy" id="1905677"/>
    <lineage>
        <taxon>Bacteria</taxon>
        <taxon>Pseudomonadati</taxon>
        <taxon>Pseudomonadota</taxon>
        <taxon>Gammaproteobacteria</taxon>
        <taxon>Cellvibrionales</taxon>
        <taxon>Halieaceae</taxon>
        <taxon>Kineobactrum</taxon>
    </lineage>
</organism>
<feature type="signal peptide" evidence="3">
    <location>
        <begin position="1"/>
        <end position="19"/>
    </location>
</feature>
<reference evidence="5" key="1">
    <citation type="submission" date="2017-11" db="EMBL/GenBank/DDBJ databases">
        <title>The draft genome sequence of Chromatocurvus sp. F02.</title>
        <authorList>
            <person name="Du Z.-J."/>
            <person name="Chang Y.-Q."/>
        </authorList>
    </citation>
    <scope>NUCLEOTIDE SEQUENCE [LARGE SCALE GENOMIC DNA]</scope>
    <source>
        <strain evidence="5">F02</strain>
    </source>
</reference>
<feature type="binding site" evidence="2">
    <location>
        <position position="88"/>
    </location>
    <ligand>
        <name>Zn(2+)</name>
        <dbReference type="ChEBI" id="CHEBI:29105"/>
    </ligand>
</feature>
<dbReference type="GO" id="GO:0004089">
    <property type="term" value="F:carbonate dehydratase activity"/>
    <property type="evidence" value="ECO:0007669"/>
    <property type="project" value="InterPro"/>
</dbReference>
<dbReference type="CDD" id="cd03378">
    <property type="entry name" value="beta_CA_cladeC"/>
    <property type="match status" value="1"/>
</dbReference>
<evidence type="ECO:0000256" key="2">
    <source>
        <dbReference type="PIRSR" id="PIRSR601765-1"/>
    </source>
</evidence>
<protein>
    <submittedName>
        <fullName evidence="4">Carbonic anhydrase</fullName>
    </submittedName>
</protein>
<dbReference type="SMART" id="SM00947">
    <property type="entry name" value="Pro_CA"/>
    <property type="match status" value="1"/>
</dbReference>
<dbReference type="Proteomes" id="UP000234845">
    <property type="component" value="Unassembled WGS sequence"/>
</dbReference>
<name>A0A2N5XZ09_9GAMM</name>
<feature type="binding site" evidence="2">
    <location>
        <position position="139"/>
    </location>
    <ligand>
        <name>Zn(2+)</name>
        <dbReference type="ChEBI" id="CHEBI:29105"/>
    </ligand>
</feature>
<dbReference type="NCBIfam" id="NF011765">
    <property type="entry name" value="PRK15219.1"/>
    <property type="match status" value="1"/>
</dbReference>
<dbReference type="OrthoDB" id="9797527at2"/>